<evidence type="ECO:0000256" key="1">
    <source>
        <dbReference type="ARBA" id="ARBA00022801"/>
    </source>
</evidence>
<accession>A0A0G0VGM6</accession>
<dbReference type="Proteomes" id="UP000034746">
    <property type="component" value="Unassembled WGS sequence"/>
</dbReference>
<dbReference type="EMBL" id="LCAU01000001">
    <property type="protein sequence ID" value="KKR98781.1"/>
    <property type="molecule type" value="Genomic_DNA"/>
</dbReference>
<dbReference type="PANTHER" id="PTHR43798">
    <property type="entry name" value="MONOACYLGLYCEROL LIPASE"/>
    <property type="match status" value="1"/>
</dbReference>
<protein>
    <submittedName>
        <fullName evidence="3">Alpha/beta hydrolase</fullName>
    </submittedName>
</protein>
<dbReference type="AlphaFoldDB" id="A0A0G0VGM6"/>
<comment type="caution">
    <text evidence="3">The sequence shown here is derived from an EMBL/GenBank/DDBJ whole genome shotgun (WGS) entry which is preliminary data.</text>
</comment>
<sequence length="249" mass="27281">MQIIVDDIDTEYKDTGSGPVVLLLHGWGGNAFSFDPLVRELKNKRFVSLSFPGFGKSETPPNPWGVVDYAQFLASFLKKLNISEIDTIIAHSFGGRVAIKAIATAILLPKKLVLIGAAGVSQKTFFHHCISLVIKIGKMAISIIPVASIRKRLKNYATRTVGSEDYRNAGNLKDTFVKVVSEDLRDDASKLTLPTLLIWGDQDQQTPLADARTLNNCIQNSQLKIIGGADHFVFVSDAKRVAKLINAFV</sequence>
<name>A0A0G0VGM6_9BACT</name>
<dbReference type="Pfam" id="PF12697">
    <property type="entry name" value="Abhydrolase_6"/>
    <property type="match status" value="1"/>
</dbReference>
<reference evidence="3 4" key="1">
    <citation type="journal article" date="2015" name="Nature">
        <title>rRNA introns, odd ribosomes, and small enigmatic genomes across a large radiation of phyla.</title>
        <authorList>
            <person name="Brown C.T."/>
            <person name="Hug L.A."/>
            <person name="Thomas B.C."/>
            <person name="Sharon I."/>
            <person name="Castelle C.J."/>
            <person name="Singh A."/>
            <person name="Wilkins M.J."/>
            <person name="Williams K.H."/>
            <person name="Banfield J.F."/>
        </authorList>
    </citation>
    <scope>NUCLEOTIDE SEQUENCE [LARGE SCALE GENOMIC DNA]</scope>
</reference>
<organism evidence="3 4">
    <name type="scientific">Candidatus Uhrbacteria bacterium GW2011_GWF2_41_16</name>
    <dbReference type="NCBI Taxonomy" id="1618997"/>
    <lineage>
        <taxon>Bacteria</taxon>
        <taxon>Candidatus Uhriibacteriota</taxon>
    </lineage>
</organism>
<feature type="domain" description="AB hydrolase-1" evidence="2">
    <location>
        <begin position="21"/>
        <end position="243"/>
    </location>
</feature>
<evidence type="ECO:0000313" key="3">
    <source>
        <dbReference type="EMBL" id="KKR98781.1"/>
    </source>
</evidence>
<evidence type="ECO:0000259" key="2">
    <source>
        <dbReference type="Pfam" id="PF12697"/>
    </source>
</evidence>
<dbReference type="SUPFAM" id="SSF53474">
    <property type="entry name" value="alpha/beta-Hydrolases"/>
    <property type="match status" value="1"/>
</dbReference>
<proteinExistence type="predicted"/>
<dbReference type="PANTHER" id="PTHR43798:SF31">
    <property type="entry name" value="AB HYDROLASE SUPERFAMILY PROTEIN YCLE"/>
    <property type="match status" value="1"/>
</dbReference>
<dbReference type="Gene3D" id="3.40.50.1820">
    <property type="entry name" value="alpha/beta hydrolase"/>
    <property type="match status" value="1"/>
</dbReference>
<dbReference type="GO" id="GO:0016020">
    <property type="term" value="C:membrane"/>
    <property type="evidence" value="ECO:0007669"/>
    <property type="project" value="TreeGrafter"/>
</dbReference>
<keyword evidence="1 3" id="KW-0378">Hydrolase</keyword>
<gene>
    <name evidence="3" type="ORF">UU48_C0001G0136</name>
</gene>
<dbReference type="InterPro" id="IPR029058">
    <property type="entry name" value="AB_hydrolase_fold"/>
</dbReference>
<dbReference type="InterPro" id="IPR000073">
    <property type="entry name" value="AB_hydrolase_1"/>
</dbReference>
<dbReference type="InterPro" id="IPR050266">
    <property type="entry name" value="AB_hydrolase_sf"/>
</dbReference>
<evidence type="ECO:0000313" key="4">
    <source>
        <dbReference type="Proteomes" id="UP000034746"/>
    </source>
</evidence>
<dbReference type="GO" id="GO:0016787">
    <property type="term" value="F:hydrolase activity"/>
    <property type="evidence" value="ECO:0007669"/>
    <property type="project" value="UniProtKB-KW"/>
</dbReference>
<dbReference type="PRINTS" id="PR00111">
    <property type="entry name" value="ABHYDROLASE"/>
</dbReference>